<evidence type="ECO:0000256" key="2">
    <source>
        <dbReference type="SAM" id="MobiDB-lite"/>
    </source>
</evidence>
<protein>
    <submittedName>
        <fullName evidence="3">Uncharacterized protein</fullName>
    </submittedName>
</protein>
<dbReference type="AlphaFoldDB" id="A0AAV6RJ96"/>
<keyword evidence="4" id="KW-1185">Reference proteome</keyword>
<gene>
    <name evidence="3" type="ORF">JOB18_032840</name>
</gene>
<feature type="coiled-coil region" evidence="1">
    <location>
        <begin position="445"/>
        <end position="472"/>
    </location>
</feature>
<keyword evidence="1" id="KW-0175">Coiled coil</keyword>
<proteinExistence type="predicted"/>
<dbReference type="PANTHER" id="PTHR14870:SF1">
    <property type="entry name" value="TUBULIN EPSILON AND DELTA COMPLEX PROTEIN 2"/>
    <property type="match status" value="1"/>
</dbReference>
<feature type="region of interest" description="Disordered" evidence="2">
    <location>
        <begin position="77"/>
        <end position="168"/>
    </location>
</feature>
<feature type="compositionally biased region" description="Polar residues" evidence="2">
    <location>
        <begin position="117"/>
        <end position="128"/>
    </location>
</feature>
<accession>A0AAV6RJ96</accession>
<comment type="caution">
    <text evidence="3">The sequence shown here is derived from an EMBL/GenBank/DDBJ whole genome shotgun (WGS) entry which is preliminary data.</text>
</comment>
<name>A0AAV6RJ96_SOLSE</name>
<dbReference type="EMBL" id="JAGKHQ010000011">
    <property type="protein sequence ID" value="KAG7505493.1"/>
    <property type="molecule type" value="Genomic_DNA"/>
</dbReference>
<evidence type="ECO:0000256" key="1">
    <source>
        <dbReference type="SAM" id="Coils"/>
    </source>
</evidence>
<sequence>MSLLSNVEQAIKSCKAEQTRINDSIQLYRELLQCLTPQTKSAFHESECADTTAAETSTSPGEKEDIELLEQVLEKALQVRTGSRTSTKDPDRHKQSRTQKETGSSSTASKDIAVYKGSQTTVRSTAKSDSVERKEHKKLAASVSSTLGSRTSANKNQGHSKITNNRSKPQFLSAEAVHHGAARKLQQAGSVSVAPGRISALHAKNKTIKSSELRGDDLDKAAAISTPSNNPGHFSHTDVAGVQGLPQHDGCVLTLMKWKRNVVFLSLFEKGVVLMLFAFDRITEQITKWKSLRKKENRLWDKVIALQRNPMPGRCHFMERMRLTFPKAQPCGSSEETRVLVDKSTYPGRRLTNLCQTEELQAKAIPRAATDPGTETTKYGSSYLTRERMPATPAELQNFAYPVKQEVEAWDRWRPEGACLCPRGANSMWEDELISPLPPTISYTTESELRELEKLRMRVVLLKQEINLEQALLDTLSPQLSSIAPGPGCLNYSVLRDIYSLLGEGGVRFPATVLDTEPD</sequence>
<organism evidence="3 4">
    <name type="scientific">Solea senegalensis</name>
    <name type="common">Senegalese sole</name>
    <dbReference type="NCBI Taxonomy" id="28829"/>
    <lineage>
        <taxon>Eukaryota</taxon>
        <taxon>Metazoa</taxon>
        <taxon>Chordata</taxon>
        <taxon>Craniata</taxon>
        <taxon>Vertebrata</taxon>
        <taxon>Euteleostomi</taxon>
        <taxon>Actinopterygii</taxon>
        <taxon>Neopterygii</taxon>
        <taxon>Teleostei</taxon>
        <taxon>Neoteleostei</taxon>
        <taxon>Acanthomorphata</taxon>
        <taxon>Carangaria</taxon>
        <taxon>Pleuronectiformes</taxon>
        <taxon>Pleuronectoidei</taxon>
        <taxon>Soleidae</taxon>
        <taxon>Solea</taxon>
    </lineage>
</organism>
<dbReference type="Pfam" id="PF15764">
    <property type="entry name" value="DUF4693"/>
    <property type="match status" value="1"/>
</dbReference>
<feature type="region of interest" description="Disordered" evidence="2">
    <location>
        <begin position="43"/>
        <end position="63"/>
    </location>
</feature>
<dbReference type="InterPro" id="IPR031518">
    <property type="entry name" value="DUF4693"/>
</dbReference>
<dbReference type="Proteomes" id="UP000693946">
    <property type="component" value="Linkage Group LG19"/>
</dbReference>
<evidence type="ECO:0000313" key="4">
    <source>
        <dbReference type="Proteomes" id="UP000693946"/>
    </source>
</evidence>
<evidence type="ECO:0000313" key="3">
    <source>
        <dbReference type="EMBL" id="KAG7505493.1"/>
    </source>
</evidence>
<dbReference type="PANTHER" id="PTHR14870">
    <property type="entry name" value="TUBULIN EPSILON AND DELTA COMPLEX PROTEIN 2"/>
    <property type="match status" value="1"/>
</dbReference>
<feature type="compositionally biased region" description="Polar residues" evidence="2">
    <location>
        <begin position="142"/>
        <end position="168"/>
    </location>
</feature>
<reference evidence="3 4" key="1">
    <citation type="journal article" date="2021" name="Sci. Rep.">
        <title>Chromosome anchoring in Senegalese sole (Solea senegalensis) reveals sex-associated markers and genome rearrangements in flatfish.</title>
        <authorList>
            <person name="Guerrero-Cozar I."/>
            <person name="Gomez-Garrido J."/>
            <person name="Berbel C."/>
            <person name="Martinez-Blanch J.F."/>
            <person name="Alioto T."/>
            <person name="Claros M.G."/>
            <person name="Gagnaire P.A."/>
            <person name="Manchado M."/>
        </authorList>
    </citation>
    <scope>NUCLEOTIDE SEQUENCE [LARGE SCALE GENOMIC DNA]</scope>
    <source>
        <strain evidence="3">Sse05_10M</strain>
    </source>
</reference>